<sequence length="43" mass="4826">MSPFQQQMSTLLIKRFLAASWFKATRTLTASNQSHASMPPTNV</sequence>
<reference evidence="1" key="1">
    <citation type="submission" date="2014-11" db="EMBL/GenBank/DDBJ databases">
        <authorList>
            <person name="Amaro Gonzalez C."/>
        </authorList>
    </citation>
    <scope>NUCLEOTIDE SEQUENCE</scope>
</reference>
<dbReference type="AlphaFoldDB" id="A0A0E9P810"/>
<name>A0A0E9P810_ANGAN</name>
<protein>
    <submittedName>
        <fullName evidence="1">Uncharacterized protein</fullName>
    </submittedName>
</protein>
<evidence type="ECO:0000313" key="1">
    <source>
        <dbReference type="EMBL" id="JAH00751.1"/>
    </source>
</evidence>
<dbReference type="EMBL" id="GBXM01107826">
    <property type="protein sequence ID" value="JAH00751.1"/>
    <property type="molecule type" value="Transcribed_RNA"/>
</dbReference>
<organism evidence="1">
    <name type="scientific">Anguilla anguilla</name>
    <name type="common">European freshwater eel</name>
    <name type="synonym">Muraena anguilla</name>
    <dbReference type="NCBI Taxonomy" id="7936"/>
    <lineage>
        <taxon>Eukaryota</taxon>
        <taxon>Metazoa</taxon>
        <taxon>Chordata</taxon>
        <taxon>Craniata</taxon>
        <taxon>Vertebrata</taxon>
        <taxon>Euteleostomi</taxon>
        <taxon>Actinopterygii</taxon>
        <taxon>Neopterygii</taxon>
        <taxon>Teleostei</taxon>
        <taxon>Anguilliformes</taxon>
        <taxon>Anguillidae</taxon>
        <taxon>Anguilla</taxon>
    </lineage>
</organism>
<accession>A0A0E9P810</accession>
<reference evidence="1" key="2">
    <citation type="journal article" date="2015" name="Fish Shellfish Immunol.">
        <title>Early steps in the European eel (Anguilla anguilla)-Vibrio vulnificus interaction in the gills: Role of the RtxA13 toxin.</title>
        <authorList>
            <person name="Callol A."/>
            <person name="Pajuelo D."/>
            <person name="Ebbesson L."/>
            <person name="Teles M."/>
            <person name="MacKenzie S."/>
            <person name="Amaro C."/>
        </authorList>
    </citation>
    <scope>NUCLEOTIDE SEQUENCE</scope>
</reference>
<proteinExistence type="predicted"/>